<gene>
    <name evidence="3" type="ORF">D4764_07G0010830</name>
</gene>
<accession>A0A5C6MST8</accession>
<name>A0A5C6MST8_9TELE</name>
<keyword evidence="4" id="KW-1185">Reference proteome</keyword>
<dbReference type="InterPro" id="IPR003597">
    <property type="entry name" value="Ig_C1-set"/>
</dbReference>
<feature type="domain" description="Ig-like" evidence="2">
    <location>
        <begin position="51"/>
        <end position="140"/>
    </location>
</feature>
<dbReference type="Proteomes" id="UP000324091">
    <property type="component" value="Chromosome 7"/>
</dbReference>
<evidence type="ECO:0000259" key="2">
    <source>
        <dbReference type="PROSITE" id="PS50835"/>
    </source>
</evidence>
<dbReference type="PROSITE" id="PS50835">
    <property type="entry name" value="IG_LIKE"/>
    <property type="match status" value="1"/>
</dbReference>
<dbReference type="InterPro" id="IPR007110">
    <property type="entry name" value="Ig-like_dom"/>
</dbReference>
<dbReference type="SUPFAM" id="SSF48726">
    <property type="entry name" value="Immunoglobulin"/>
    <property type="match status" value="1"/>
</dbReference>
<organism evidence="3 4">
    <name type="scientific">Takifugu flavidus</name>
    <name type="common">sansaifugu</name>
    <dbReference type="NCBI Taxonomy" id="433684"/>
    <lineage>
        <taxon>Eukaryota</taxon>
        <taxon>Metazoa</taxon>
        <taxon>Chordata</taxon>
        <taxon>Craniata</taxon>
        <taxon>Vertebrata</taxon>
        <taxon>Euteleostomi</taxon>
        <taxon>Actinopterygii</taxon>
        <taxon>Neopterygii</taxon>
        <taxon>Teleostei</taxon>
        <taxon>Neoteleostei</taxon>
        <taxon>Acanthomorphata</taxon>
        <taxon>Eupercaria</taxon>
        <taxon>Tetraodontiformes</taxon>
        <taxon>Tetradontoidea</taxon>
        <taxon>Tetraodontidae</taxon>
        <taxon>Takifugu</taxon>
    </lineage>
</organism>
<proteinExistence type="predicted"/>
<dbReference type="InterPro" id="IPR013783">
    <property type="entry name" value="Ig-like_fold"/>
</dbReference>
<evidence type="ECO:0000313" key="4">
    <source>
        <dbReference type="Proteomes" id="UP000324091"/>
    </source>
</evidence>
<feature type="chain" id="PRO_5022934064" description="Ig-like domain-containing protein" evidence="1">
    <location>
        <begin position="20"/>
        <end position="163"/>
    </location>
</feature>
<comment type="caution">
    <text evidence="3">The sequence shown here is derived from an EMBL/GenBank/DDBJ whole genome shotgun (WGS) entry which is preliminary data.</text>
</comment>
<dbReference type="Pfam" id="PF07654">
    <property type="entry name" value="C1-set"/>
    <property type="match status" value="1"/>
</dbReference>
<protein>
    <recommendedName>
        <fullName evidence="2">Ig-like domain-containing protein</fullName>
    </recommendedName>
</protein>
<dbReference type="InterPro" id="IPR036179">
    <property type="entry name" value="Ig-like_dom_sf"/>
</dbReference>
<reference evidence="3 4" key="1">
    <citation type="submission" date="2019-04" db="EMBL/GenBank/DDBJ databases">
        <title>Chromosome genome assembly for Takifugu flavidus.</title>
        <authorList>
            <person name="Xiao S."/>
        </authorList>
    </citation>
    <scope>NUCLEOTIDE SEQUENCE [LARGE SCALE GENOMIC DNA]</scope>
    <source>
        <strain evidence="3">HTHZ2018</strain>
        <tissue evidence="3">Muscle</tissue>
    </source>
</reference>
<evidence type="ECO:0000256" key="1">
    <source>
        <dbReference type="SAM" id="SignalP"/>
    </source>
</evidence>
<dbReference type="EMBL" id="RHFK02000020">
    <property type="protein sequence ID" value="TWW58364.1"/>
    <property type="molecule type" value="Genomic_DNA"/>
</dbReference>
<dbReference type="AlphaFoldDB" id="A0A5C6MST8"/>
<keyword evidence="1" id="KW-0732">Signal</keyword>
<dbReference type="Gene3D" id="2.60.40.10">
    <property type="entry name" value="Immunoglobulins"/>
    <property type="match status" value="1"/>
</dbReference>
<sequence length="163" mass="17800">MIPPLVFIYLLHACCCVWAPPSSAPPSVVFSRGTLLLVGEAEHLHHQRGTPDAGSAASVHIQLFSSVLLEQSPEVPQVLVCIITGLKSAHQDVLWWVNDTLLKPSDTRAMWALSETGPYSATAVWQLPAAQWSPTATYWCGTVQGDQVIRQKGCWTHGESDNE</sequence>
<feature type="signal peptide" evidence="1">
    <location>
        <begin position="1"/>
        <end position="19"/>
    </location>
</feature>
<evidence type="ECO:0000313" key="3">
    <source>
        <dbReference type="EMBL" id="TWW58364.1"/>
    </source>
</evidence>